<evidence type="ECO:0000313" key="2">
    <source>
        <dbReference type="Proteomes" id="UP000015560"/>
    </source>
</evidence>
<dbReference type="AlphaFoldDB" id="A0AAD1AQ47"/>
<dbReference type="Proteomes" id="UP000015560">
    <property type="component" value="Chromosome"/>
</dbReference>
<dbReference type="GeneID" id="45549461"/>
<dbReference type="RefSeq" id="WP_025012838.1">
    <property type="nucleotide sequence ID" value="NZ_AP012544.1"/>
</dbReference>
<name>A0AAD1AQ47_LACCA</name>
<reference evidence="1 2" key="1">
    <citation type="journal article" date="2013" name="PLoS ONE">
        <title>Genomic Adaptation of the Lactobacillus casei Group.</title>
        <authorList>
            <person name="Toh H."/>
            <person name="Oshima K."/>
            <person name="Nakano A."/>
            <person name="Takahata M."/>
            <person name="Murakami M."/>
            <person name="Takaki T."/>
            <person name="Nishiyama H."/>
            <person name="Igimi S."/>
            <person name="Hattori M."/>
            <person name="Morita H."/>
        </authorList>
    </citation>
    <scope>NUCLEOTIDE SEQUENCE [LARGE SCALE GENOMIC DNA]</scope>
    <source>
        <strain evidence="1 2">ATCC 393</strain>
    </source>
</reference>
<evidence type="ECO:0000313" key="1">
    <source>
        <dbReference type="EMBL" id="BAN75357.1"/>
    </source>
</evidence>
<proteinExistence type="predicted"/>
<accession>A0AAD1AQ47</accession>
<dbReference type="EMBL" id="AP012544">
    <property type="protein sequence ID" value="BAN75357.1"/>
    <property type="molecule type" value="Genomic_DNA"/>
</dbReference>
<sequence>MGWLSNRSKKKQETTNATEKTNDFVISDDKQDFFYLETLPEDMSQQLWAKIATVMNYFKNKGLAPAIIDGGFGFGKVSRFMRYRDKEKLFLPPTSYHNFYTSLHQRGSVSRATATFGSEFTKELTPKQTLGSHVTRYVDQDGQTAIKVERDDQERVQVVSYFRDGKLRREDSYDHQGRLMMTERFAEMPNIHRQNATDPFFVTTSVHRMLVDMSGRPVIVALPTFNQFWVESERGEPIKALDDENELMVWWLLQNFQHTKRKLYIDADSDLFAQLIDEPAMHPHLVPIVYDKPDTALLANVKAQAYLISQQFVNQPDVKRLAGEVLPILSWHEYMPH</sequence>
<organism evidence="1 2">
    <name type="scientific">Lacticaseibacillus casei DSM 20011 = JCM 1134 = ATCC 393</name>
    <dbReference type="NCBI Taxonomy" id="1423732"/>
    <lineage>
        <taxon>Bacteria</taxon>
        <taxon>Bacillati</taxon>
        <taxon>Bacillota</taxon>
        <taxon>Bacilli</taxon>
        <taxon>Lactobacillales</taxon>
        <taxon>Lactobacillaceae</taxon>
        <taxon>Lacticaseibacillus</taxon>
    </lineage>
</organism>
<gene>
    <name evidence="1" type="ORF">LBCZ_2189</name>
</gene>
<protein>
    <submittedName>
        <fullName evidence="1">Uncharacterized protein</fullName>
    </submittedName>
</protein>